<keyword evidence="2" id="KW-1185">Reference proteome</keyword>
<reference evidence="1 2" key="1">
    <citation type="submission" date="2017-09" db="EMBL/GenBank/DDBJ databases">
        <authorList>
            <person name="Ehlers B."/>
            <person name="Leendertz F.H."/>
        </authorList>
    </citation>
    <scope>NUCLEOTIDE SEQUENCE [LARGE SCALE GENOMIC DNA]</scope>
    <source>
        <strain evidence="1 2">CGMCC 4.7095</strain>
    </source>
</reference>
<protein>
    <submittedName>
        <fullName evidence="1">Uncharacterized protein</fullName>
    </submittedName>
</protein>
<dbReference type="AlphaFoldDB" id="A0A286E853"/>
<evidence type="ECO:0000313" key="2">
    <source>
        <dbReference type="Proteomes" id="UP000219072"/>
    </source>
</evidence>
<dbReference type="RefSeq" id="WP_097233906.1">
    <property type="nucleotide sequence ID" value="NZ_OCNE01000028.1"/>
</dbReference>
<organism evidence="1 2">
    <name type="scientific">Streptomyces zhaozhouensis</name>
    <dbReference type="NCBI Taxonomy" id="1300267"/>
    <lineage>
        <taxon>Bacteria</taxon>
        <taxon>Bacillati</taxon>
        <taxon>Actinomycetota</taxon>
        <taxon>Actinomycetes</taxon>
        <taxon>Kitasatosporales</taxon>
        <taxon>Streptomycetaceae</taxon>
        <taxon>Streptomyces</taxon>
    </lineage>
</organism>
<proteinExistence type="predicted"/>
<dbReference type="OrthoDB" id="3405904at2"/>
<sequence>MTTLLVWRDASHYDHRGPRPCTICHRPTPLRSHRGEPAHKTCAETWAAAHPNEIRFISDATTNRRDADDHA</sequence>
<evidence type="ECO:0000313" key="1">
    <source>
        <dbReference type="EMBL" id="SOD67095.1"/>
    </source>
</evidence>
<dbReference type="EMBL" id="OCNE01000028">
    <property type="protein sequence ID" value="SOD67095.1"/>
    <property type="molecule type" value="Genomic_DNA"/>
</dbReference>
<accession>A0A286E853</accession>
<gene>
    <name evidence="1" type="ORF">SAMN06297387_12863</name>
</gene>
<name>A0A286E853_9ACTN</name>
<dbReference type="Proteomes" id="UP000219072">
    <property type="component" value="Unassembled WGS sequence"/>
</dbReference>